<dbReference type="RefSeq" id="WP_197676215.1">
    <property type="nucleotide sequence ID" value="NZ_LT629710.1"/>
</dbReference>
<dbReference type="Proteomes" id="UP000198741">
    <property type="component" value="Chromosome I"/>
</dbReference>
<name>A0A1H0QUN9_9ACTN</name>
<dbReference type="Gene3D" id="3.20.20.100">
    <property type="entry name" value="NADP-dependent oxidoreductase domain"/>
    <property type="match status" value="1"/>
</dbReference>
<sequence length="320" mass="34322">MSPFRSAPAYGPQALGAMYFGSTIAPDRSAALLEQFVDAGGVTIDTANNYPFWVEGMTGDESETFLGQYLATRGGPEDLLIATKIGARPRPGGSGFDQMQGLSASAVTTQIDGSLTRLGLDRVDLLYTHVNDPDTPLEETLQALDDLVRAGKVGTIGCSNLTLDRLREAHRISDENGWSRYEAIQMRHTYLTPAAGAEFWPQVALDDAQAAYAADEGMTVFAYAALLQGAYSRPDRAIPAEYHHRATGVQLEAVRSTAHRLGATANQVVLAYLMQALPSSVPVLGVSSPEQLREALDAVDLELDDQALATLRAARGLHTD</sequence>
<evidence type="ECO:0000259" key="1">
    <source>
        <dbReference type="Pfam" id="PF00248"/>
    </source>
</evidence>
<dbReference type="InterPro" id="IPR050523">
    <property type="entry name" value="AKR_Detox_Biosynth"/>
</dbReference>
<protein>
    <submittedName>
        <fullName evidence="2">Predicted oxidoreductase</fullName>
    </submittedName>
</protein>
<dbReference type="PANTHER" id="PTHR43364:SF6">
    <property type="entry name" value="OXIDOREDUCTASE-RELATED"/>
    <property type="match status" value="1"/>
</dbReference>
<dbReference type="GO" id="GO:0005829">
    <property type="term" value="C:cytosol"/>
    <property type="evidence" value="ECO:0007669"/>
    <property type="project" value="TreeGrafter"/>
</dbReference>
<proteinExistence type="predicted"/>
<dbReference type="PANTHER" id="PTHR43364">
    <property type="entry name" value="NADH-SPECIFIC METHYLGLYOXAL REDUCTASE-RELATED"/>
    <property type="match status" value="1"/>
</dbReference>
<organism evidence="2 3">
    <name type="scientific">Nakamurella panacisegetis</name>
    <dbReference type="NCBI Taxonomy" id="1090615"/>
    <lineage>
        <taxon>Bacteria</taxon>
        <taxon>Bacillati</taxon>
        <taxon>Actinomycetota</taxon>
        <taxon>Actinomycetes</taxon>
        <taxon>Nakamurellales</taxon>
        <taxon>Nakamurellaceae</taxon>
        <taxon>Nakamurella</taxon>
    </lineage>
</organism>
<dbReference type="AlphaFoldDB" id="A0A1H0QUN9"/>
<dbReference type="Pfam" id="PF00248">
    <property type="entry name" value="Aldo_ket_red"/>
    <property type="match status" value="1"/>
</dbReference>
<dbReference type="STRING" id="1090615.SAMN04515671_3264"/>
<dbReference type="InterPro" id="IPR036812">
    <property type="entry name" value="NAD(P)_OxRdtase_dom_sf"/>
</dbReference>
<evidence type="ECO:0000313" key="3">
    <source>
        <dbReference type="Proteomes" id="UP000198741"/>
    </source>
</evidence>
<keyword evidence="3" id="KW-1185">Reference proteome</keyword>
<reference evidence="2 3" key="1">
    <citation type="submission" date="2016-10" db="EMBL/GenBank/DDBJ databases">
        <authorList>
            <person name="de Groot N.N."/>
        </authorList>
    </citation>
    <scope>NUCLEOTIDE SEQUENCE [LARGE SCALE GENOMIC DNA]</scope>
    <source>
        <strain evidence="3">P4-7,KCTC 19426,CECT 7604</strain>
    </source>
</reference>
<accession>A0A1H0QUN9</accession>
<feature type="domain" description="NADP-dependent oxidoreductase" evidence="1">
    <location>
        <begin position="15"/>
        <end position="313"/>
    </location>
</feature>
<dbReference type="EMBL" id="LT629710">
    <property type="protein sequence ID" value="SDP21022.1"/>
    <property type="molecule type" value="Genomic_DNA"/>
</dbReference>
<dbReference type="SUPFAM" id="SSF51430">
    <property type="entry name" value="NAD(P)-linked oxidoreductase"/>
    <property type="match status" value="1"/>
</dbReference>
<evidence type="ECO:0000313" key="2">
    <source>
        <dbReference type="EMBL" id="SDP21022.1"/>
    </source>
</evidence>
<dbReference type="InterPro" id="IPR023210">
    <property type="entry name" value="NADP_OxRdtase_dom"/>
</dbReference>
<gene>
    <name evidence="2" type="ORF">SAMN04515671_3264</name>
</gene>